<protein>
    <submittedName>
        <fullName evidence="1">Uncharacterized protein</fullName>
    </submittedName>
</protein>
<gene>
    <name evidence="1" type="ORF">FDY93_19065</name>
</gene>
<evidence type="ECO:0000313" key="2">
    <source>
        <dbReference type="Proteomes" id="UP000306791"/>
    </source>
</evidence>
<dbReference type="RefSeq" id="WP_220446258.1">
    <property type="nucleotide sequence ID" value="NZ_VANI01000033.1"/>
</dbReference>
<organism evidence="1 2">
    <name type="scientific">Microbulbifer harenosus</name>
    <dbReference type="NCBI Taxonomy" id="2576840"/>
    <lineage>
        <taxon>Bacteria</taxon>
        <taxon>Pseudomonadati</taxon>
        <taxon>Pseudomonadota</taxon>
        <taxon>Gammaproteobacteria</taxon>
        <taxon>Cellvibrionales</taxon>
        <taxon>Microbulbiferaceae</taxon>
        <taxon>Microbulbifer</taxon>
    </lineage>
</organism>
<sequence length="102" mass="11330">MQVARKKGKFLLLFMSYVLVAALVGAASAFYSSFNRLECEASTYLQERMRFELSKGELESARSNSNFCPRTFFFKRDNGSNGCAFGYVNILRGPEVTIGGCG</sequence>
<evidence type="ECO:0000313" key="1">
    <source>
        <dbReference type="EMBL" id="TLM73379.1"/>
    </source>
</evidence>
<name>A0ABY2UCU9_9GAMM</name>
<comment type="caution">
    <text evidence="1">The sequence shown here is derived from an EMBL/GenBank/DDBJ whole genome shotgun (WGS) entry which is preliminary data.</text>
</comment>
<reference evidence="1 2" key="1">
    <citation type="submission" date="2019-05" db="EMBL/GenBank/DDBJ databases">
        <title>Microbulbifer harenosus sp. nov., an alginate-degrading bacterium isolated from coastal sand.</title>
        <authorList>
            <person name="Huang H."/>
            <person name="Mo K."/>
            <person name="Bao S."/>
        </authorList>
    </citation>
    <scope>NUCLEOTIDE SEQUENCE [LARGE SCALE GENOMIC DNA]</scope>
    <source>
        <strain evidence="1 2">HB161719</strain>
    </source>
</reference>
<keyword evidence="2" id="KW-1185">Reference proteome</keyword>
<proteinExistence type="predicted"/>
<accession>A0ABY2UCU9</accession>
<dbReference type="EMBL" id="VANI01000033">
    <property type="protein sequence ID" value="TLM73379.1"/>
    <property type="molecule type" value="Genomic_DNA"/>
</dbReference>
<dbReference type="Proteomes" id="UP000306791">
    <property type="component" value="Unassembled WGS sequence"/>
</dbReference>